<accession>A0A853EKW0</accession>
<feature type="binding site" evidence="7">
    <location>
        <position position="94"/>
    </location>
    <ligand>
        <name>Zn(2+)</name>
        <dbReference type="ChEBI" id="CHEBI:29105"/>
    </ligand>
</feature>
<dbReference type="AlphaFoldDB" id="A0A853EKW0"/>
<dbReference type="InterPro" id="IPR001765">
    <property type="entry name" value="Carbonic_anhydrase"/>
</dbReference>
<dbReference type="Gene3D" id="3.40.1050.10">
    <property type="entry name" value="Carbonic anhydrase"/>
    <property type="match status" value="1"/>
</dbReference>
<sequence>MADPHGPTAQQALSAARRHAEGFRPARGDSARLAVVACMDRRLDPMSLLGLQPGDAYVIRNAGGLLTEDVRRSLAIAQHLLGVEEVLVVRHTDCGMTGLVDEELLEALTEATGRRPQWSPGGFTDVGQALSQDLADLAADPHVPGGATARGIIYDVTTGAITEVRRAGA</sequence>
<evidence type="ECO:0000313" key="9">
    <source>
        <dbReference type="EMBL" id="NYS69804.1"/>
    </source>
</evidence>
<dbReference type="SUPFAM" id="SSF53056">
    <property type="entry name" value="beta-carbonic anhydrase, cab"/>
    <property type="match status" value="1"/>
</dbReference>
<dbReference type="GO" id="GO:0008270">
    <property type="term" value="F:zinc ion binding"/>
    <property type="evidence" value="ECO:0007669"/>
    <property type="project" value="InterPro"/>
</dbReference>
<evidence type="ECO:0000256" key="1">
    <source>
        <dbReference type="ARBA" id="ARBA00006217"/>
    </source>
</evidence>
<name>A0A853EKW0_9ACTO</name>
<protein>
    <recommendedName>
        <fullName evidence="2">carbonic anhydrase</fullName>
        <ecNumber evidence="2">4.2.1.1</ecNumber>
    </recommendedName>
</protein>
<feature type="binding site" evidence="7">
    <location>
        <position position="38"/>
    </location>
    <ligand>
        <name>Zn(2+)</name>
        <dbReference type="ChEBI" id="CHEBI:29105"/>
    </ligand>
</feature>
<dbReference type="Proteomes" id="UP000572528">
    <property type="component" value="Unassembled WGS sequence"/>
</dbReference>
<keyword evidence="3 7" id="KW-0479">Metal-binding</keyword>
<dbReference type="Pfam" id="PF00484">
    <property type="entry name" value="Pro_CA"/>
    <property type="match status" value="1"/>
</dbReference>
<evidence type="ECO:0000256" key="7">
    <source>
        <dbReference type="PIRSR" id="PIRSR601765-1"/>
    </source>
</evidence>
<feature type="binding site" evidence="7">
    <location>
        <position position="40"/>
    </location>
    <ligand>
        <name>Zn(2+)</name>
        <dbReference type="ChEBI" id="CHEBI:29105"/>
    </ligand>
</feature>
<comment type="cofactor">
    <cofactor evidence="7">
        <name>Zn(2+)</name>
        <dbReference type="ChEBI" id="CHEBI:29105"/>
    </cofactor>
    <text evidence="7">Binds 1 zinc ion per subunit.</text>
</comment>
<dbReference type="GO" id="GO:0004089">
    <property type="term" value="F:carbonate dehydratase activity"/>
    <property type="evidence" value="ECO:0007669"/>
    <property type="project" value="UniProtKB-EC"/>
</dbReference>
<keyword evidence="4 7" id="KW-0862">Zinc</keyword>
<dbReference type="PANTHER" id="PTHR43175">
    <property type="entry name" value="CARBONIC ANHYDRASE"/>
    <property type="match status" value="1"/>
</dbReference>
<evidence type="ECO:0000313" key="10">
    <source>
        <dbReference type="Proteomes" id="UP000572528"/>
    </source>
</evidence>
<evidence type="ECO:0000256" key="2">
    <source>
        <dbReference type="ARBA" id="ARBA00012925"/>
    </source>
</evidence>
<feature type="binding site" evidence="7">
    <location>
        <position position="91"/>
    </location>
    <ligand>
        <name>Zn(2+)</name>
        <dbReference type="ChEBI" id="CHEBI:29105"/>
    </ligand>
</feature>
<dbReference type="CDD" id="cd03379">
    <property type="entry name" value="beta_CA_cladeD"/>
    <property type="match status" value="1"/>
</dbReference>
<comment type="catalytic activity">
    <reaction evidence="6">
        <text>hydrogencarbonate + H(+) = CO2 + H2O</text>
        <dbReference type="Rhea" id="RHEA:10748"/>
        <dbReference type="ChEBI" id="CHEBI:15377"/>
        <dbReference type="ChEBI" id="CHEBI:15378"/>
        <dbReference type="ChEBI" id="CHEBI:16526"/>
        <dbReference type="ChEBI" id="CHEBI:17544"/>
        <dbReference type="EC" id="4.2.1.1"/>
    </reaction>
</comment>
<reference evidence="9 10" key="1">
    <citation type="submission" date="2020-07" db="EMBL/GenBank/DDBJ databases">
        <title>MOT database genomes.</title>
        <authorList>
            <person name="Joseph S."/>
            <person name="Aduse-Opoku J."/>
            <person name="Hashim A."/>
            <person name="Wade W."/>
            <person name="Curtis M."/>
        </authorList>
    </citation>
    <scope>NUCLEOTIDE SEQUENCE [LARGE SCALE GENOMIC DNA]</scope>
    <source>
        <strain evidence="9 10">WMus004</strain>
    </source>
</reference>
<dbReference type="PANTHER" id="PTHR43175:SF3">
    <property type="entry name" value="CARBON DISULFIDE HYDROLASE"/>
    <property type="match status" value="1"/>
</dbReference>
<comment type="function">
    <text evidence="5">Catalyzes the reversible hydration of carbon dioxide to form bicarbonate.</text>
</comment>
<comment type="caution">
    <text evidence="9">The sequence shown here is derived from an EMBL/GenBank/DDBJ whole genome shotgun (WGS) entry which is preliminary data.</text>
</comment>
<evidence type="ECO:0000256" key="4">
    <source>
        <dbReference type="ARBA" id="ARBA00022833"/>
    </source>
</evidence>
<evidence type="ECO:0000256" key="5">
    <source>
        <dbReference type="ARBA" id="ARBA00024993"/>
    </source>
</evidence>
<evidence type="ECO:0000256" key="3">
    <source>
        <dbReference type="ARBA" id="ARBA00022723"/>
    </source>
</evidence>
<dbReference type="RefSeq" id="WP_179901066.1">
    <property type="nucleotide sequence ID" value="NZ_JACBXV010000149.1"/>
</dbReference>
<dbReference type="EMBL" id="JACBXV010000149">
    <property type="protein sequence ID" value="NYS69804.1"/>
    <property type="molecule type" value="Genomic_DNA"/>
</dbReference>
<dbReference type="EC" id="4.2.1.1" evidence="2"/>
<proteinExistence type="inferred from homology"/>
<organism evidence="9 10">
    <name type="scientific">Actinomyces bowdenii</name>
    <dbReference type="NCBI Taxonomy" id="131109"/>
    <lineage>
        <taxon>Bacteria</taxon>
        <taxon>Bacillati</taxon>
        <taxon>Actinomycetota</taxon>
        <taxon>Actinomycetes</taxon>
        <taxon>Actinomycetales</taxon>
        <taxon>Actinomycetaceae</taxon>
        <taxon>Actinomyces</taxon>
    </lineage>
</organism>
<evidence type="ECO:0000256" key="8">
    <source>
        <dbReference type="SAM" id="MobiDB-lite"/>
    </source>
</evidence>
<dbReference type="InterPro" id="IPR036874">
    <property type="entry name" value="Carbonic_anhydrase_sf"/>
</dbReference>
<evidence type="ECO:0000256" key="6">
    <source>
        <dbReference type="ARBA" id="ARBA00048348"/>
    </source>
</evidence>
<gene>
    <name evidence="9" type="ORF">HZZ05_09815</name>
</gene>
<comment type="similarity">
    <text evidence="1">Belongs to the beta-class carbonic anhydrase family.</text>
</comment>
<dbReference type="SMART" id="SM00947">
    <property type="entry name" value="Pro_CA"/>
    <property type="match status" value="1"/>
</dbReference>
<feature type="region of interest" description="Disordered" evidence="8">
    <location>
        <begin position="1"/>
        <end position="24"/>
    </location>
</feature>